<evidence type="ECO:0000313" key="7">
    <source>
        <dbReference type="EMBL" id="GFE52431.1"/>
    </source>
</evidence>
<dbReference type="EMBL" id="BLIV01000012">
    <property type="protein sequence ID" value="GFE52431.1"/>
    <property type="molecule type" value="Genomic_DNA"/>
</dbReference>
<evidence type="ECO:0000256" key="3">
    <source>
        <dbReference type="ARBA" id="ARBA00022448"/>
    </source>
</evidence>
<dbReference type="PANTHER" id="PTHR33376:SF7">
    <property type="entry name" value="C4-DICARBOXYLATE-BINDING PROTEIN DCTB"/>
    <property type="match status" value="1"/>
</dbReference>
<dbReference type="OrthoDB" id="7672577at2"/>
<dbReference type="AlphaFoldDB" id="A0A640VZA2"/>
<gene>
    <name evidence="7" type="ORF">So717_41840</name>
</gene>
<sequence>MNTLLGLITGAGLSVGLATAAAAETTIFYGHPGPARGPAPATLNWFADRVEELSGGDLKFDIQYGGALFKAPASVPSVSRGVSDGGTIISAYFQKEMAAYSLADLPIGGANSWVSMRATDRLMRTVPEVTEHLAKQNLVYIGTMTASSVNLACKGVEVNTIEDVEGLKVRGAGVYGKVFGELGATMVSMSVYEAYQGLDTGLLDCTQGYDYVVDALKWGEQISSYTVMNWGQIGGYGVFMNKQTYDALTDAQREVLTQAGTEMSDVFAENVTNANSAAIDGMQANADISVISVTADEVARLNSASEPFVEAWKENAASVGLDPDQLIEVFTAAVEEYAAEYDAKGYPWNRSN</sequence>
<dbReference type="GO" id="GO:0055085">
    <property type="term" value="P:transmembrane transport"/>
    <property type="evidence" value="ECO:0007669"/>
    <property type="project" value="InterPro"/>
</dbReference>
<dbReference type="GO" id="GO:0042597">
    <property type="term" value="C:periplasmic space"/>
    <property type="evidence" value="ECO:0007669"/>
    <property type="project" value="UniProtKB-SubCell"/>
</dbReference>
<dbReference type="RefSeq" id="WP_159981064.1">
    <property type="nucleotide sequence ID" value="NZ_BLIV01000012.1"/>
</dbReference>
<evidence type="ECO:0000256" key="6">
    <source>
        <dbReference type="SAM" id="SignalP"/>
    </source>
</evidence>
<comment type="caution">
    <text evidence="7">The sequence shown here is derived from an EMBL/GenBank/DDBJ whole genome shotgun (WGS) entry which is preliminary data.</text>
</comment>
<comment type="similarity">
    <text evidence="2">Belongs to the bacterial solute-binding protein 7 family.</text>
</comment>
<feature type="signal peptide" evidence="6">
    <location>
        <begin position="1"/>
        <end position="22"/>
    </location>
</feature>
<dbReference type="CDD" id="cd13666">
    <property type="entry name" value="PBP2_TRAP_DctP_like_1"/>
    <property type="match status" value="1"/>
</dbReference>
<accession>A0A640VZA2</accession>
<dbReference type="NCBIfam" id="NF037995">
    <property type="entry name" value="TRAP_S1"/>
    <property type="match status" value="1"/>
</dbReference>
<dbReference type="InterPro" id="IPR018389">
    <property type="entry name" value="DctP_fam"/>
</dbReference>
<dbReference type="Gene3D" id="3.40.190.170">
    <property type="entry name" value="Bacterial extracellular solute-binding protein, family 7"/>
    <property type="match status" value="1"/>
</dbReference>
<evidence type="ECO:0000256" key="1">
    <source>
        <dbReference type="ARBA" id="ARBA00004418"/>
    </source>
</evidence>
<dbReference type="PANTHER" id="PTHR33376">
    <property type="match status" value="1"/>
</dbReference>
<keyword evidence="3" id="KW-0813">Transport</keyword>
<dbReference type="InterPro" id="IPR038404">
    <property type="entry name" value="TRAP_DctP_sf"/>
</dbReference>
<dbReference type="Proteomes" id="UP000436522">
    <property type="component" value="Unassembled WGS sequence"/>
</dbReference>
<comment type="subcellular location">
    <subcellularLocation>
        <location evidence="1">Periplasm</location>
    </subcellularLocation>
</comment>
<evidence type="ECO:0000313" key="8">
    <source>
        <dbReference type="Proteomes" id="UP000436522"/>
    </source>
</evidence>
<keyword evidence="8" id="KW-1185">Reference proteome</keyword>
<dbReference type="Pfam" id="PF03480">
    <property type="entry name" value="DctP"/>
    <property type="match status" value="1"/>
</dbReference>
<evidence type="ECO:0000256" key="2">
    <source>
        <dbReference type="ARBA" id="ARBA00009023"/>
    </source>
</evidence>
<reference evidence="7 8" key="1">
    <citation type="submission" date="2019-12" db="EMBL/GenBank/DDBJ databases">
        <title>Roseobacter cerasinus sp. nov., isolated from seawater around aquaculture.</title>
        <authorList>
            <person name="Muramatsu S."/>
            <person name="Takabe Y."/>
            <person name="Mori K."/>
            <person name="Takaichi S."/>
            <person name="Hanada S."/>
        </authorList>
    </citation>
    <scope>NUCLEOTIDE SEQUENCE [LARGE SCALE GENOMIC DNA]</scope>
    <source>
        <strain evidence="7 8">AI77</strain>
    </source>
</reference>
<keyword evidence="4 6" id="KW-0732">Signal</keyword>
<organism evidence="7 8">
    <name type="scientific">Roseobacter cerasinus</name>
    <dbReference type="NCBI Taxonomy" id="2602289"/>
    <lineage>
        <taxon>Bacteria</taxon>
        <taxon>Pseudomonadati</taxon>
        <taxon>Pseudomonadota</taxon>
        <taxon>Alphaproteobacteria</taxon>
        <taxon>Rhodobacterales</taxon>
        <taxon>Roseobacteraceae</taxon>
        <taxon>Roseobacter</taxon>
    </lineage>
</organism>
<proteinExistence type="inferred from homology"/>
<evidence type="ECO:0000256" key="4">
    <source>
        <dbReference type="ARBA" id="ARBA00022729"/>
    </source>
</evidence>
<protein>
    <submittedName>
        <fullName evidence="7">ABC transporter substrate-binding protein</fullName>
    </submittedName>
</protein>
<keyword evidence="5" id="KW-0574">Periplasm</keyword>
<name>A0A640VZA2_9RHOB</name>
<evidence type="ECO:0000256" key="5">
    <source>
        <dbReference type="ARBA" id="ARBA00022764"/>
    </source>
</evidence>
<feature type="chain" id="PRO_5025054288" evidence="6">
    <location>
        <begin position="23"/>
        <end position="352"/>
    </location>
</feature>